<reference evidence="3" key="1">
    <citation type="submission" date="2021-03" db="UniProtKB">
        <authorList>
            <consortium name="EnsemblPlants"/>
        </authorList>
    </citation>
    <scope>IDENTIFICATION</scope>
</reference>
<dbReference type="InterPro" id="IPR052929">
    <property type="entry name" value="RNase_H-like_EbsB-rel"/>
</dbReference>
<evidence type="ECO:0000256" key="1">
    <source>
        <dbReference type="SAM" id="Phobius"/>
    </source>
</evidence>
<keyword evidence="1" id="KW-1133">Transmembrane helix</keyword>
<proteinExistence type="predicted"/>
<dbReference type="PANTHER" id="PTHR47074:SF11">
    <property type="entry name" value="REVERSE TRANSCRIPTASE-LIKE PROTEIN"/>
    <property type="match status" value="1"/>
</dbReference>
<keyword evidence="4" id="KW-1185">Reference proteome</keyword>
<dbReference type="InterPro" id="IPR002156">
    <property type="entry name" value="RNaseH_domain"/>
</dbReference>
<sequence>MVEWGFIDMGLFNQLLLAKKAGRLHDCTETLAVRVMKGMVFPVEIQLGQFNPFVDAGVRTEARAMGLGAVLSNVAGSILFSTAALLVFYFEPLISKAAALLHGLRLCLQMGYFHVKIFSDCLRLVQSVGCKEIFFS</sequence>
<keyword evidence="1" id="KW-0812">Transmembrane</keyword>
<keyword evidence="1" id="KW-0472">Membrane</keyword>
<dbReference type="Gramene" id="evm.model.ctgX3.19">
    <property type="protein sequence ID" value="cds.evm.model.ctgX3.19"/>
    <property type="gene ID" value="evm.TU.ctgX3.19"/>
</dbReference>
<protein>
    <recommendedName>
        <fullName evidence="2">RNase H type-1 domain-containing protein</fullName>
    </recommendedName>
</protein>
<name>A0A803QS77_CANSA</name>
<dbReference type="AlphaFoldDB" id="A0A803QS77"/>
<feature type="domain" description="RNase H type-1" evidence="2">
    <location>
        <begin position="54"/>
        <end position="131"/>
    </location>
</feature>
<accession>A0A803QS77</accession>
<dbReference type="Proteomes" id="UP000596661">
    <property type="component" value="Unassembled WGS sequence"/>
</dbReference>
<evidence type="ECO:0000313" key="3">
    <source>
        <dbReference type="EnsemblPlants" id="cds.evm.model.ctgX3.19"/>
    </source>
</evidence>
<dbReference type="GO" id="GO:0004523">
    <property type="term" value="F:RNA-DNA hybrid ribonuclease activity"/>
    <property type="evidence" value="ECO:0007669"/>
    <property type="project" value="InterPro"/>
</dbReference>
<feature type="transmembrane region" description="Helical" evidence="1">
    <location>
        <begin position="70"/>
        <end position="90"/>
    </location>
</feature>
<dbReference type="EnsemblPlants" id="evm.model.ctgX3.19">
    <property type="protein sequence ID" value="cds.evm.model.ctgX3.19"/>
    <property type="gene ID" value="evm.TU.ctgX3.19"/>
</dbReference>
<dbReference type="GO" id="GO:0003676">
    <property type="term" value="F:nucleic acid binding"/>
    <property type="evidence" value="ECO:0007669"/>
    <property type="project" value="InterPro"/>
</dbReference>
<dbReference type="Pfam" id="PF13456">
    <property type="entry name" value="RVT_3"/>
    <property type="match status" value="1"/>
</dbReference>
<organism evidence="3 4">
    <name type="scientific">Cannabis sativa</name>
    <name type="common">Hemp</name>
    <name type="synonym">Marijuana</name>
    <dbReference type="NCBI Taxonomy" id="3483"/>
    <lineage>
        <taxon>Eukaryota</taxon>
        <taxon>Viridiplantae</taxon>
        <taxon>Streptophyta</taxon>
        <taxon>Embryophyta</taxon>
        <taxon>Tracheophyta</taxon>
        <taxon>Spermatophyta</taxon>
        <taxon>Magnoliopsida</taxon>
        <taxon>eudicotyledons</taxon>
        <taxon>Gunneridae</taxon>
        <taxon>Pentapetalae</taxon>
        <taxon>rosids</taxon>
        <taxon>fabids</taxon>
        <taxon>Rosales</taxon>
        <taxon>Cannabaceae</taxon>
        <taxon>Cannabis</taxon>
    </lineage>
</organism>
<evidence type="ECO:0000313" key="4">
    <source>
        <dbReference type="Proteomes" id="UP000596661"/>
    </source>
</evidence>
<dbReference type="PANTHER" id="PTHR47074">
    <property type="entry name" value="BNAC02G40300D PROTEIN"/>
    <property type="match status" value="1"/>
</dbReference>
<evidence type="ECO:0000259" key="2">
    <source>
        <dbReference type="Pfam" id="PF13456"/>
    </source>
</evidence>